<dbReference type="CDD" id="cd13520">
    <property type="entry name" value="PBP2_TAXI_TRAP"/>
    <property type="match status" value="1"/>
</dbReference>
<dbReference type="EMBL" id="SORI01000001">
    <property type="protein sequence ID" value="TDY64982.1"/>
    <property type="molecule type" value="Genomic_DNA"/>
</dbReference>
<dbReference type="SUPFAM" id="SSF53850">
    <property type="entry name" value="Periplasmic binding protein-like II"/>
    <property type="match status" value="1"/>
</dbReference>
<proteinExistence type="predicted"/>
<evidence type="ECO:0000256" key="1">
    <source>
        <dbReference type="SAM" id="SignalP"/>
    </source>
</evidence>
<dbReference type="Gene3D" id="3.40.190.10">
    <property type="entry name" value="Periplasmic binding protein-like II"/>
    <property type="match status" value="2"/>
</dbReference>
<accession>A0A4R8MKP3</accession>
<dbReference type="NCBIfam" id="TIGR02122">
    <property type="entry name" value="TRAP_TAXI"/>
    <property type="match status" value="1"/>
</dbReference>
<dbReference type="Proteomes" id="UP000295066">
    <property type="component" value="Unassembled WGS sequence"/>
</dbReference>
<organism evidence="2 3">
    <name type="scientific">Aminivibrio pyruvatiphilus</name>
    <dbReference type="NCBI Taxonomy" id="1005740"/>
    <lineage>
        <taxon>Bacteria</taxon>
        <taxon>Thermotogati</taxon>
        <taxon>Synergistota</taxon>
        <taxon>Synergistia</taxon>
        <taxon>Synergistales</taxon>
        <taxon>Aminobacteriaceae</taxon>
        <taxon>Aminivibrio</taxon>
    </lineage>
</organism>
<feature type="chain" id="PRO_5020599183" description="TRAP transporter TAXI family solute receptor" evidence="1">
    <location>
        <begin position="27"/>
        <end position="323"/>
    </location>
</feature>
<evidence type="ECO:0008006" key="4">
    <source>
        <dbReference type="Google" id="ProtNLM"/>
    </source>
</evidence>
<gene>
    <name evidence="2" type="ORF">C8D99_101128</name>
</gene>
<feature type="signal peptide" evidence="1">
    <location>
        <begin position="1"/>
        <end position="26"/>
    </location>
</feature>
<name>A0A4R8MKP3_9BACT</name>
<dbReference type="RefSeq" id="WP_166669939.1">
    <property type="nucleotide sequence ID" value="NZ_SORI01000001.1"/>
</dbReference>
<keyword evidence="3" id="KW-1185">Reference proteome</keyword>
<dbReference type="InterPro" id="IPR011852">
    <property type="entry name" value="TRAP_TAXI"/>
</dbReference>
<evidence type="ECO:0000313" key="3">
    <source>
        <dbReference type="Proteomes" id="UP000295066"/>
    </source>
</evidence>
<reference evidence="2 3" key="1">
    <citation type="submission" date="2019-03" db="EMBL/GenBank/DDBJ databases">
        <title>Genomic Encyclopedia of Type Strains, Phase IV (KMG-IV): sequencing the most valuable type-strain genomes for metagenomic binning, comparative biology and taxonomic classification.</title>
        <authorList>
            <person name="Goeker M."/>
        </authorList>
    </citation>
    <scope>NUCLEOTIDE SEQUENCE [LARGE SCALE GENOMIC DNA]</scope>
    <source>
        <strain evidence="2 3">DSM 25964</strain>
    </source>
</reference>
<dbReference type="PANTHER" id="PTHR42941">
    <property type="entry name" value="SLL1037 PROTEIN"/>
    <property type="match status" value="1"/>
</dbReference>
<sequence length="323" mass="34757">MLKGRRNLIVAAGVLFMFLFAGAAFAVTHITMGTAGVGGMNYPVGMAMAKIWNANIKDMKAVAIATAGAVQNIDMIRTKDIEVAVCRANEAYRAFNGLEKYEGKPHTWLRALTGGVMFDAKTVVALKDEGINSIKDFKGKRVAVGPVGSGGELDAREILAAYGLTYKDITPEYVEASQAVDMMSDGLIQGAILGFTPGASAISELMVTGKVIILPIAEEGYQALKKINPLIDKRVLKAGTYPNQDYDVETCGDPADLIITREDIPEDLVYQMTKSLYENLDGVRSVAAAVRGFGPDLVAEPDKMLIPYHPGALRYFKEAGILK</sequence>
<dbReference type="AlphaFoldDB" id="A0A4R8MKP3"/>
<comment type="caution">
    <text evidence="2">The sequence shown here is derived from an EMBL/GenBank/DDBJ whole genome shotgun (WGS) entry which is preliminary data.</text>
</comment>
<protein>
    <recommendedName>
        <fullName evidence="4">TRAP transporter TAXI family solute receptor</fullName>
    </recommendedName>
</protein>
<dbReference type="PANTHER" id="PTHR42941:SF1">
    <property type="entry name" value="SLL1037 PROTEIN"/>
    <property type="match status" value="1"/>
</dbReference>
<dbReference type="Pfam" id="PF16868">
    <property type="entry name" value="NMT1_3"/>
    <property type="match status" value="1"/>
</dbReference>
<evidence type="ECO:0000313" key="2">
    <source>
        <dbReference type="EMBL" id="TDY64982.1"/>
    </source>
</evidence>
<keyword evidence="1" id="KW-0732">Signal</keyword>